<feature type="domain" description="RNA polymerase sigma factor 70 region 4 type 2" evidence="7">
    <location>
        <begin position="124"/>
        <end position="175"/>
    </location>
</feature>
<keyword evidence="9" id="KW-1185">Reference proteome</keyword>
<feature type="domain" description="RNA polymerase sigma-70 region 2" evidence="6">
    <location>
        <begin position="28"/>
        <end position="94"/>
    </location>
</feature>
<dbReference type="KEGG" id="fek:C1H87_16240"/>
<dbReference type="AlphaFoldDB" id="A0A2K9PSX5"/>
<dbReference type="InterPro" id="IPR013325">
    <property type="entry name" value="RNA_pol_sigma_r2"/>
</dbReference>
<dbReference type="PANTHER" id="PTHR43133:SF46">
    <property type="entry name" value="RNA POLYMERASE SIGMA-70 FACTOR ECF SUBFAMILY"/>
    <property type="match status" value="1"/>
</dbReference>
<dbReference type="InterPro" id="IPR013249">
    <property type="entry name" value="RNA_pol_sigma70_r4_t2"/>
</dbReference>
<dbReference type="Pfam" id="PF08281">
    <property type="entry name" value="Sigma70_r4_2"/>
    <property type="match status" value="1"/>
</dbReference>
<evidence type="ECO:0000256" key="2">
    <source>
        <dbReference type="ARBA" id="ARBA00023015"/>
    </source>
</evidence>
<organism evidence="8 9">
    <name type="scientific">Flavivirga eckloniae</name>
    <dbReference type="NCBI Taxonomy" id="1803846"/>
    <lineage>
        <taxon>Bacteria</taxon>
        <taxon>Pseudomonadati</taxon>
        <taxon>Bacteroidota</taxon>
        <taxon>Flavobacteriia</taxon>
        <taxon>Flavobacteriales</taxon>
        <taxon>Flavobacteriaceae</taxon>
        <taxon>Flavivirga</taxon>
    </lineage>
</organism>
<accession>A0A2K9PSX5</accession>
<sequence>MYEYVMKLSDSQILEKIKHNEATGYKQLFDHYYMPLSIYALKYCDSFELAEDIVQDFFVKLWDEKLYQKLDGTIGPYLFKAIKNNTLKRVKKNAQYKFEDLENKINELIVDTIDIDSIEQEKVKLYREIETLPLKSKEVFKAIVLENLKYKEVAELLNISVNTVKTHYSRALKQLRNSLNVVIILLLV</sequence>
<keyword evidence="4" id="KW-0804">Transcription</keyword>
<protein>
    <submittedName>
        <fullName evidence="8">RNA polymerase sigma-70 factor</fullName>
    </submittedName>
</protein>
<dbReference type="InterPro" id="IPR007627">
    <property type="entry name" value="RNA_pol_sigma70_r2"/>
</dbReference>
<evidence type="ECO:0000259" key="7">
    <source>
        <dbReference type="Pfam" id="PF08281"/>
    </source>
</evidence>
<dbReference type="PANTHER" id="PTHR43133">
    <property type="entry name" value="RNA POLYMERASE ECF-TYPE SIGMA FACTO"/>
    <property type="match status" value="1"/>
</dbReference>
<dbReference type="NCBIfam" id="TIGR02937">
    <property type="entry name" value="sigma70-ECF"/>
    <property type="match status" value="1"/>
</dbReference>
<evidence type="ECO:0000256" key="3">
    <source>
        <dbReference type="ARBA" id="ARBA00023082"/>
    </source>
</evidence>
<dbReference type="InterPro" id="IPR013324">
    <property type="entry name" value="RNA_pol_sigma_r3/r4-like"/>
</dbReference>
<gene>
    <name evidence="8" type="ORF">C1H87_16240</name>
</gene>
<dbReference type="GO" id="GO:0006352">
    <property type="term" value="P:DNA-templated transcription initiation"/>
    <property type="evidence" value="ECO:0007669"/>
    <property type="project" value="InterPro"/>
</dbReference>
<evidence type="ECO:0000259" key="6">
    <source>
        <dbReference type="Pfam" id="PF04542"/>
    </source>
</evidence>
<dbReference type="CDD" id="cd06171">
    <property type="entry name" value="Sigma70_r4"/>
    <property type="match status" value="1"/>
</dbReference>
<evidence type="ECO:0000256" key="5">
    <source>
        <dbReference type="SAM" id="Coils"/>
    </source>
</evidence>
<comment type="similarity">
    <text evidence="1">Belongs to the sigma-70 factor family. ECF subfamily.</text>
</comment>
<dbReference type="Proteomes" id="UP000235826">
    <property type="component" value="Chromosome"/>
</dbReference>
<evidence type="ECO:0000256" key="4">
    <source>
        <dbReference type="ARBA" id="ARBA00023163"/>
    </source>
</evidence>
<evidence type="ECO:0000313" key="9">
    <source>
        <dbReference type="Proteomes" id="UP000235826"/>
    </source>
</evidence>
<proteinExistence type="inferred from homology"/>
<dbReference type="Pfam" id="PF04542">
    <property type="entry name" value="Sigma70_r2"/>
    <property type="match status" value="1"/>
</dbReference>
<keyword evidence="3" id="KW-0731">Sigma factor</keyword>
<evidence type="ECO:0000256" key="1">
    <source>
        <dbReference type="ARBA" id="ARBA00010641"/>
    </source>
</evidence>
<keyword evidence="5" id="KW-0175">Coiled coil</keyword>
<dbReference type="SUPFAM" id="SSF88946">
    <property type="entry name" value="Sigma2 domain of RNA polymerase sigma factors"/>
    <property type="match status" value="1"/>
</dbReference>
<dbReference type="GO" id="GO:0003677">
    <property type="term" value="F:DNA binding"/>
    <property type="evidence" value="ECO:0007669"/>
    <property type="project" value="InterPro"/>
</dbReference>
<dbReference type="InterPro" id="IPR014284">
    <property type="entry name" value="RNA_pol_sigma-70_dom"/>
</dbReference>
<reference evidence="8 9" key="1">
    <citation type="submission" date="2018-01" db="EMBL/GenBank/DDBJ databases">
        <title>Complete genome sequence of Flavivirga eckloniae ECD14 isolated from seaweed Ecklonia cava.</title>
        <authorList>
            <person name="Lee J.H."/>
            <person name="Baik K.S."/>
            <person name="Seong C.N."/>
        </authorList>
    </citation>
    <scope>NUCLEOTIDE SEQUENCE [LARGE SCALE GENOMIC DNA]</scope>
    <source>
        <strain evidence="8 9">ECD14</strain>
    </source>
</reference>
<feature type="coiled-coil region" evidence="5">
    <location>
        <begin position="84"/>
        <end position="111"/>
    </location>
</feature>
<dbReference type="GO" id="GO:0016987">
    <property type="term" value="F:sigma factor activity"/>
    <property type="evidence" value="ECO:0007669"/>
    <property type="project" value="UniProtKB-KW"/>
</dbReference>
<dbReference type="InterPro" id="IPR036388">
    <property type="entry name" value="WH-like_DNA-bd_sf"/>
</dbReference>
<dbReference type="SUPFAM" id="SSF88659">
    <property type="entry name" value="Sigma3 and sigma4 domains of RNA polymerase sigma factors"/>
    <property type="match status" value="1"/>
</dbReference>
<dbReference type="Gene3D" id="1.10.1740.10">
    <property type="match status" value="1"/>
</dbReference>
<keyword evidence="2" id="KW-0805">Transcription regulation</keyword>
<dbReference type="Gene3D" id="1.10.10.10">
    <property type="entry name" value="Winged helix-like DNA-binding domain superfamily/Winged helix DNA-binding domain"/>
    <property type="match status" value="1"/>
</dbReference>
<name>A0A2K9PSX5_9FLAO</name>
<dbReference type="EMBL" id="CP025791">
    <property type="protein sequence ID" value="AUP80173.1"/>
    <property type="molecule type" value="Genomic_DNA"/>
</dbReference>
<evidence type="ECO:0000313" key="8">
    <source>
        <dbReference type="EMBL" id="AUP80173.1"/>
    </source>
</evidence>
<dbReference type="InterPro" id="IPR039425">
    <property type="entry name" value="RNA_pol_sigma-70-like"/>
</dbReference>